<dbReference type="EMBL" id="ML209335">
    <property type="protein sequence ID" value="TFK58482.1"/>
    <property type="molecule type" value="Genomic_DNA"/>
</dbReference>
<accession>A0ACD2ZYR9</accession>
<gene>
    <name evidence="1" type="ORF">BDN72DRAFT_906686</name>
</gene>
<name>A0ACD2ZYR9_9AGAR</name>
<organism evidence="1 2">
    <name type="scientific">Pluteus cervinus</name>
    <dbReference type="NCBI Taxonomy" id="181527"/>
    <lineage>
        <taxon>Eukaryota</taxon>
        <taxon>Fungi</taxon>
        <taxon>Dikarya</taxon>
        <taxon>Basidiomycota</taxon>
        <taxon>Agaricomycotina</taxon>
        <taxon>Agaricomycetes</taxon>
        <taxon>Agaricomycetidae</taxon>
        <taxon>Agaricales</taxon>
        <taxon>Pluteineae</taxon>
        <taxon>Pluteaceae</taxon>
        <taxon>Pluteus</taxon>
    </lineage>
</organism>
<evidence type="ECO:0000313" key="2">
    <source>
        <dbReference type="Proteomes" id="UP000308600"/>
    </source>
</evidence>
<proteinExistence type="predicted"/>
<dbReference type="Proteomes" id="UP000308600">
    <property type="component" value="Unassembled WGS sequence"/>
</dbReference>
<protein>
    <submittedName>
        <fullName evidence="1">Uncharacterized protein</fullName>
    </submittedName>
</protein>
<sequence>MDFAEPFMVASSVIDEDEDIVGDPPPQGGIKRPRALSDMSSSATSPSKPAKKLARHTLDTPSPSPSSARFTSVELGPPPPANLTSPTRFSSVELGPPPPANFRPNPRQLYSSPMQPGFSTPRPRSSTPRPRSSTAQPRSPSVPIPVPQTQPRSPSVPIPVPQSQPRSPSVPVPVPEPKLLIDSDQDEDEEEEEMDSVAMEVDAGGEDDVESDAGGEGDVESDVGGDDDVESNGDSREGGGAGSHDVDDAWSAPPIPDTDLSEGRDDASNRSTSPISTDDTSYLRRSFEQIRVGPVSEDDEGGTKEEVQAVKRWLKMFRAWALIQHGSHAGSVDDEISQAELWGYFRSEMRHSPPSYLAFQRVMEDQQSDKSRTSLKTLSLWVLKSIMASGGPWWTDELSTNSDEQRNMYNLQKLITELSEKL</sequence>
<evidence type="ECO:0000313" key="1">
    <source>
        <dbReference type="EMBL" id="TFK58482.1"/>
    </source>
</evidence>
<keyword evidence="2" id="KW-1185">Reference proteome</keyword>
<reference evidence="1 2" key="1">
    <citation type="journal article" date="2019" name="Nat. Ecol. Evol.">
        <title>Megaphylogeny resolves global patterns of mushroom evolution.</title>
        <authorList>
            <person name="Varga T."/>
            <person name="Krizsan K."/>
            <person name="Foldi C."/>
            <person name="Dima B."/>
            <person name="Sanchez-Garcia M."/>
            <person name="Sanchez-Ramirez S."/>
            <person name="Szollosi G.J."/>
            <person name="Szarkandi J.G."/>
            <person name="Papp V."/>
            <person name="Albert L."/>
            <person name="Andreopoulos W."/>
            <person name="Angelini C."/>
            <person name="Antonin V."/>
            <person name="Barry K.W."/>
            <person name="Bougher N.L."/>
            <person name="Buchanan P."/>
            <person name="Buyck B."/>
            <person name="Bense V."/>
            <person name="Catcheside P."/>
            <person name="Chovatia M."/>
            <person name="Cooper J."/>
            <person name="Damon W."/>
            <person name="Desjardin D."/>
            <person name="Finy P."/>
            <person name="Geml J."/>
            <person name="Haridas S."/>
            <person name="Hughes K."/>
            <person name="Justo A."/>
            <person name="Karasinski D."/>
            <person name="Kautmanova I."/>
            <person name="Kiss B."/>
            <person name="Kocsube S."/>
            <person name="Kotiranta H."/>
            <person name="LaButti K.M."/>
            <person name="Lechner B.E."/>
            <person name="Liimatainen K."/>
            <person name="Lipzen A."/>
            <person name="Lukacs Z."/>
            <person name="Mihaltcheva S."/>
            <person name="Morgado L.N."/>
            <person name="Niskanen T."/>
            <person name="Noordeloos M.E."/>
            <person name="Ohm R.A."/>
            <person name="Ortiz-Santana B."/>
            <person name="Ovrebo C."/>
            <person name="Racz N."/>
            <person name="Riley R."/>
            <person name="Savchenko A."/>
            <person name="Shiryaev A."/>
            <person name="Soop K."/>
            <person name="Spirin V."/>
            <person name="Szebenyi C."/>
            <person name="Tomsovsky M."/>
            <person name="Tulloss R.E."/>
            <person name="Uehling J."/>
            <person name="Grigoriev I.V."/>
            <person name="Vagvolgyi C."/>
            <person name="Papp T."/>
            <person name="Martin F.M."/>
            <person name="Miettinen O."/>
            <person name="Hibbett D.S."/>
            <person name="Nagy L.G."/>
        </authorList>
    </citation>
    <scope>NUCLEOTIDE SEQUENCE [LARGE SCALE GENOMIC DNA]</scope>
    <source>
        <strain evidence="1 2">NL-1719</strain>
    </source>
</reference>